<evidence type="ECO:0000256" key="6">
    <source>
        <dbReference type="SAM" id="Phobius"/>
    </source>
</evidence>
<dbReference type="Pfam" id="PF01810">
    <property type="entry name" value="LysE"/>
    <property type="match status" value="1"/>
</dbReference>
<keyword evidence="2" id="KW-1003">Cell membrane</keyword>
<evidence type="ECO:0000256" key="4">
    <source>
        <dbReference type="ARBA" id="ARBA00022989"/>
    </source>
</evidence>
<evidence type="ECO:0000313" key="7">
    <source>
        <dbReference type="EMBL" id="ASY63715.1"/>
    </source>
</evidence>
<proteinExistence type="predicted"/>
<gene>
    <name evidence="7" type="ORF">SJ05684_c22740</name>
</gene>
<accession>A0A249PD68</accession>
<organism evidence="7 8">
    <name type="scientific">Sinorhizobium sojae CCBAU 05684</name>
    <dbReference type="NCBI Taxonomy" id="716928"/>
    <lineage>
        <taxon>Bacteria</taxon>
        <taxon>Pseudomonadati</taxon>
        <taxon>Pseudomonadota</taxon>
        <taxon>Alphaproteobacteria</taxon>
        <taxon>Hyphomicrobiales</taxon>
        <taxon>Rhizobiaceae</taxon>
        <taxon>Sinorhizobium/Ensifer group</taxon>
        <taxon>Sinorhizobium</taxon>
    </lineage>
</organism>
<dbReference type="STRING" id="716928.GCA_000261485_00400"/>
<evidence type="ECO:0000313" key="8">
    <source>
        <dbReference type="Proteomes" id="UP000217211"/>
    </source>
</evidence>
<dbReference type="GO" id="GO:0005886">
    <property type="term" value="C:plasma membrane"/>
    <property type="evidence" value="ECO:0007669"/>
    <property type="project" value="UniProtKB-SubCell"/>
</dbReference>
<dbReference type="GO" id="GO:0015171">
    <property type="term" value="F:amino acid transmembrane transporter activity"/>
    <property type="evidence" value="ECO:0007669"/>
    <property type="project" value="TreeGrafter"/>
</dbReference>
<dbReference type="PANTHER" id="PTHR30086:SF20">
    <property type="entry name" value="ARGININE EXPORTER PROTEIN ARGO-RELATED"/>
    <property type="match status" value="1"/>
</dbReference>
<dbReference type="eggNOG" id="COG1280">
    <property type="taxonomic scope" value="Bacteria"/>
</dbReference>
<keyword evidence="3 6" id="KW-0812">Transmembrane</keyword>
<evidence type="ECO:0000256" key="5">
    <source>
        <dbReference type="ARBA" id="ARBA00023136"/>
    </source>
</evidence>
<feature type="transmembrane region" description="Helical" evidence="6">
    <location>
        <begin position="145"/>
        <end position="165"/>
    </location>
</feature>
<dbReference type="PANTHER" id="PTHR30086">
    <property type="entry name" value="ARGININE EXPORTER PROTEIN ARGO"/>
    <property type="match status" value="1"/>
</dbReference>
<sequence>MVCLCRHLGGSPRRSGPTILLVISYAVSHGRKAAGRNRRRRCARGLHGDDRLHARSWRSARHFGDGFYDTEMDCAAYLVWLGIKLWRAPIAVAGEGGGESATERPLRIFLHAYAVTALNPKSITFFVAFLPQFLDLSRPLVRQMVVFEATFLALAAVNAMLYASLASTAGSTIRMPHIHRIVNRDGSSLLISAGILSLGFKRATA</sequence>
<dbReference type="EMBL" id="CP023067">
    <property type="protein sequence ID" value="ASY63715.1"/>
    <property type="molecule type" value="Genomic_DNA"/>
</dbReference>
<dbReference type="AlphaFoldDB" id="A0A249PD68"/>
<dbReference type="KEGG" id="esj:SJ05684_c22740"/>
<evidence type="ECO:0000256" key="3">
    <source>
        <dbReference type="ARBA" id="ARBA00022692"/>
    </source>
</evidence>
<keyword evidence="4 6" id="KW-1133">Transmembrane helix</keyword>
<feature type="transmembrane region" description="Helical" evidence="6">
    <location>
        <begin position="108"/>
        <end position="133"/>
    </location>
</feature>
<reference evidence="7 8" key="1">
    <citation type="submission" date="2017-08" db="EMBL/GenBank/DDBJ databases">
        <title>Multipartite genome sequences of Sinorhizobium species nodulating soybeans.</title>
        <authorList>
            <person name="Tian C.F."/>
        </authorList>
    </citation>
    <scope>NUCLEOTIDE SEQUENCE [LARGE SCALE GENOMIC DNA]</scope>
    <source>
        <strain evidence="7 8">CCBAU 05684</strain>
    </source>
</reference>
<name>A0A249PD68_9HYPH</name>
<evidence type="ECO:0000256" key="2">
    <source>
        <dbReference type="ARBA" id="ARBA00022475"/>
    </source>
</evidence>
<protein>
    <submittedName>
        <fullName evidence="7">Uncharacterized protein</fullName>
    </submittedName>
</protein>
<comment type="subcellular location">
    <subcellularLocation>
        <location evidence="1">Cell membrane</location>
        <topology evidence="1">Multi-pass membrane protein</topology>
    </subcellularLocation>
</comment>
<keyword evidence="8" id="KW-1185">Reference proteome</keyword>
<evidence type="ECO:0000256" key="1">
    <source>
        <dbReference type="ARBA" id="ARBA00004651"/>
    </source>
</evidence>
<keyword evidence="5 6" id="KW-0472">Membrane</keyword>
<dbReference type="InterPro" id="IPR001123">
    <property type="entry name" value="LeuE-type"/>
</dbReference>
<dbReference type="Proteomes" id="UP000217211">
    <property type="component" value="Chromosome"/>
</dbReference>